<keyword evidence="3" id="KW-1185">Reference proteome</keyword>
<dbReference type="InterPro" id="IPR003425">
    <property type="entry name" value="CCB3/YggT"/>
</dbReference>
<evidence type="ECO:0000256" key="1">
    <source>
        <dbReference type="SAM" id="Phobius"/>
    </source>
</evidence>
<dbReference type="Proteomes" id="UP000198967">
    <property type="component" value="Unassembled WGS sequence"/>
</dbReference>
<keyword evidence="1" id="KW-0472">Membrane</keyword>
<protein>
    <submittedName>
        <fullName evidence="2">YggT family protein</fullName>
    </submittedName>
</protein>
<dbReference type="GO" id="GO:0016020">
    <property type="term" value="C:membrane"/>
    <property type="evidence" value="ECO:0007669"/>
    <property type="project" value="InterPro"/>
</dbReference>
<dbReference type="Pfam" id="PF02325">
    <property type="entry name" value="CCB3_YggT"/>
    <property type="match status" value="1"/>
</dbReference>
<feature type="transmembrane region" description="Helical" evidence="1">
    <location>
        <begin position="70"/>
        <end position="90"/>
    </location>
</feature>
<keyword evidence="1" id="KW-0812">Transmembrane</keyword>
<name>A0A1G7YCI3_PSEOR</name>
<keyword evidence="1" id="KW-1133">Transmembrane helix</keyword>
<dbReference type="STRING" id="366584.SAMN05216377_11712"/>
<proteinExistence type="predicted"/>
<accession>A0A1G7YCI3</accession>
<evidence type="ECO:0000313" key="3">
    <source>
        <dbReference type="Proteomes" id="UP000198967"/>
    </source>
</evidence>
<dbReference type="RefSeq" id="WP_245707719.1">
    <property type="nucleotide sequence ID" value="NZ_FNBE01000017.1"/>
</dbReference>
<reference evidence="2 3" key="1">
    <citation type="submission" date="2016-10" db="EMBL/GenBank/DDBJ databases">
        <authorList>
            <person name="de Groot N.N."/>
        </authorList>
    </citation>
    <scope>NUCLEOTIDE SEQUENCE [LARGE SCALE GENOMIC DNA]</scope>
    <source>
        <strain evidence="2 3">CGMCC 4.3143</strain>
    </source>
</reference>
<dbReference type="EMBL" id="FNBE01000017">
    <property type="protein sequence ID" value="SDG94258.1"/>
    <property type="molecule type" value="Genomic_DNA"/>
</dbReference>
<sequence length="92" mass="10052">MVGWLVGTVLVLFQIVLFARVIVDWISVAGGGGSALHQARRITHGITEPVIAPVRRVVPTLRLGNFGLDLAFMVVFFGVLLLRTFLVPLIPF</sequence>
<organism evidence="2 3">
    <name type="scientific">Pseudonocardia oroxyli</name>
    <dbReference type="NCBI Taxonomy" id="366584"/>
    <lineage>
        <taxon>Bacteria</taxon>
        <taxon>Bacillati</taxon>
        <taxon>Actinomycetota</taxon>
        <taxon>Actinomycetes</taxon>
        <taxon>Pseudonocardiales</taxon>
        <taxon>Pseudonocardiaceae</taxon>
        <taxon>Pseudonocardia</taxon>
    </lineage>
</organism>
<dbReference type="AlphaFoldDB" id="A0A1G7YCI3"/>
<evidence type="ECO:0000313" key="2">
    <source>
        <dbReference type="EMBL" id="SDG94258.1"/>
    </source>
</evidence>
<gene>
    <name evidence="2" type="ORF">SAMN05216377_11712</name>
</gene>